<keyword evidence="3" id="KW-1185">Reference proteome</keyword>
<feature type="region of interest" description="Disordered" evidence="1">
    <location>
        <begin position="23"/>
        <end position="42"/>
    </location>
</feature>
<sequence length="94" mass="10679">METPKCINCNQLGHVASWRGCETFPKPKPPTGNHQHHSPTGPLTTALMQRLLQTDYIQIPLPPLTSQLSYRWRHYFNNPTLIPRISASQNCLTS</sequence>
<organism evidence="2 3">
    <name type="scientific">Araneus ventricosus</name>
    <name type="common">Orbweaver spider</name>
    <name type="synonym">Epeira ventricosa</name>
    <dbReference type="NCBI Taxonomy" id="182803"/>
    <lineage>
        <taxon>Eukaryota</taxon>
        <taxon>Metazoa</taxon>
        <taxon>Ecdysozoa</taxon>
        <taxon>Arthropoda</taxon>
        <taxon>Chelicerata</taxon>
        <taxon>Arachnida</taxon>
        <taxon>Araneae</taxon>
        <taxon>Araneomorphae</taxon>
        <taxon>Entelegynae</taxon>
        <taxon>Araneoidea</taxon>
        <taxon>Araneidae</taxon>
        <taxon>Araneus</taxon>
    </lineage>
</organism>
<dbReference type="Proteomes" id="UP000499080">
    <property type="component" value="Unassembled WGS sequence"/>
</dbReference>
<gene>
    <name evidence="2" type="ORF">AVEN_264671_1</name>
</gene>
<dbReference type="AlphaFoldDB" id="A0A4Y2UCX1"/>
<accession>A0A4Y2UCX1</accession>
<evidence type="ECO:0000256" key="1">
    <source>
        <dbReference type="SAM" id="MobiDB-lite"/>
    </source>
</evidence>
<evidence type="ECO:0000313" key="3">
    <source>
        <dbReference type="Proteomes" id="UP000499080"/>
    </source>
</evidence>
<evidence type="ECO:0000313" key="2">
    <source>
        <dbReference type="EMBL" id="GBO10658.1"/>
    </source>
</evidence>
<proteinExistence type="predicted"/>
<comment type="caution">
    <text evidence="2">The sequence shown here is derived from an EMBL/GenBank/DDBJ whole genome shotgun (WGS) entry which is preliminary data.</text>
</comment>
<dbReference type="EMBL" id="BGPR01035709">
    <property type="protein sequence ID" value="GBO10658.1"/>
    <property type="molecule type" value="Genomic_DNA"/>
</dbReference>
<reference evidence="2 3" key="1">
    <citation type="journal article" date="2019" name="Sci. Rep.">
        <title>Orb-weaving spider Araneus ventricosus genome elucidates the spidroin gene catalogue.</title>
        <authorList>
            <person name="Kono N."/>
            <person name="Nakamura H."/>
            <person name="Ohtoshi R."/>
            <person name="Moran D.A.P."/>
            <person name="Shinohara A."/>
            <person name="Yoshida Y."/>
            <person name="Fujiwara M."/>
            <person name="Mori M."/>
            <person name="Tomita M."/>
            <person name="Arakawa K."/>
        </authorList>
    </citation>
    <scope>NUCLEOTIDE SEQUENCE [LARGE SCALE GENOMIC DNA]</scope>
</reference>
<protein>
    <submittedName>
        <fullName evidence="2">Uncharacterized protein</fullName>
    </submittedName>
</protein>
<name>A0A4Y2UCX1_ARAVE</name>